<dbReference type="SMART" id="SM00220">
    <property type="entry name" value="S_TKc"/>
    <property type="match status" value="1"/>
</dbReference>
<evidence type="ECO:0000256" key="1">
    <source>
        <dbReference type="SAM" id="MobiDB-lite"/>
    </source>
</evidence>
<feature type="domain" description="Protein kinase" evidence="2">
    <location>
        <begin position="69"/>
        <end position="338"/>
    </location>
</feature>
<organism evidence="3 4">
    <name type="scientific">Penicillium bovifimosum</name>
    <dbReference type="NCBI Taxonomy" id="126998"/>
    <lineage>
        <taxon>Eukaryota</taxon>
        <taxon>Fungi</taxon>
        <taxon>Dikarya</taxon>
        <taxon>Ascomycota</taxon>
        <taxon>Pezizomycotina</taxon>
        <taxon>Eurotiomycetes</taxon>
        <taxon>Eurotiomycetidae</taxon>
        <taxon>Eurotiales</taxon>
        <taxon>Aspergillaceae</taxon>
        <taxon>Penicillium</taxon>
    </lineage>
</organism>
<gene>
    <name evidence="3" type="ORF">N7515_005395</name>
</gene>
<dbReference type="GeneID" id="81405309"/>
<feature type="region of interest" description="Disordered" evidence="1">
    <location>
        <begin position="539"/>
        <end position="583"/>
    </location>
</feature>
<dbReference type="PROSITE" id="PS00108">
    <property type="entry name" value="PROTEIN_KINASE_ST"/>
    <property type="match status" value="1"/>
</dbReference>
<feature type="compositionally biased region" description="Basic and acidic residues" evidence="1">
    <location>
        <begin position="560"/>
        <end position="569"/>
    </location>
</feature>
<feature type="compositionally biased region" description="Basic residues" evidence="1">
    <location>
        <begin position="447"/>
        <end position="457"/>
    </location>
</feature>
<comment type="caution">
    <text evidence="3">The sequence shown here is derived from an EMBL/GenBank/DDBJ whole genome shotgun (WGS) entry which is preliminary data.</text>
</comment>
<dbReference type="InterPro" id="IPR011009">
    <property type="entry name" value="Kinase-like_dom_sf"/>
</dbReference>
<proteinExistence type="predicted"/>
<evidence type="ECO:0000259" key="2">
    <source>
        <dbReference type="PROSITE" id="PS50011"/>
    </source>
</evidence>
<protein>
    <recommendedName>
        <fullName evidence="2">Protein kinase domain-containing protein</fullName>
    </recommendedName>
</protein>
<dbReference type="AlphaFoldDB" id="A0A9W9GTX1"/>
<feature type="region of interest" description="Disordered" evidence="1">
    <location>
        <begin position="428"/>
        <end position="457"/>
    </location>
</feature>
<evidence type="ECO:0000313" key="3">
    <source>
        <dbReference type="EMBL" id="KAJ5129356.1"/>
    </source>
</evidence>
<dbReference type="GO" id="GO:0005524">
    <property type="term" value="F:ATP binding"/>
    <property type="evidence" value="ECO:0007669"/>
    <property type="project" value="InterPro"/>
</dbReference>
<dbReference type="InterPro" id="IPR000719">
    <property type="entry name" value="Prot_kinase_dom"/>
</dbReference>
<dbReference type="Gene3D" id="1.10.510.10">
    <property type="entry name" value="Transferase(Phosphotransferase) domain 1"/>
    <property type="match status" value="1"/>
</dbReference>
<reference evidence="3" key="2">
    <citation type="journal article" date="2023" name="IMA Fungus">
        <title>Comparative genomic study of the Penicillium genus elucidates a diverse pangenome and 15 lateral gene transfer events.</title>
        <authorList>
            <person name="Petersen C."/>
            <person name="Sorensen T."/>
            <person name="Nielsen M.R."/>
            <person name="Sondergaard T.E."/>
            <person name="Sorensen J.L."/>
            <person name="Fitzpatrick D.A."/>
            <person name="Frisvad J.C."/>
            <person name="Nielsen K.L."/>
        </authorList>
    </citation>
    <scope>NUCLEOTIDE SEQUENCE</scope>
    <source>
        <strain evidence="3">IBT 22155</strain>
    </source>
</reference>
<evidence type="ECO:0000313" key="4">
    <source>
        <dbReference type="Proteomes" id="UP001149079"/>
    </source>
</evidence>
<feature type="compositionally biased region" description="Low complexity" evidence="1">
    <location>
        <begin position="363"/>
        <end position="392"/>
    </location>
</feature>
<dbReference type="RefSeq" id="XP_056519735.1">
    <property type="nucleotide sequence ID" value="XM_056666139.1"/>
</dbReference>
<keyword evidence="4" id="KW-1185">Reference proteome</keyword>
<dbReference type="PROSITE" id="PS50011">
    <property type="entry name" value="PROTEIN_KINASE_DOM"/>
    <property type="match status" value="1"/>
</dbReference>
<dbReference type="Pfam" id="PF00069">
    <property type="entry name" value="Pkinase"/>
    <property type="match status" value="1"/>
</dbReference>
<dbReference type="InterPro" id="IPR008271">
    <property type="entry name" value="Ser/Thr_kinase_AS"/>
</dbReference>
<accession>A0A9W9GTX1</accession>
<dbReference type="PANTHER" id="PTHR24347">
    <property type="entry name" value="SERINE/THREONINE-PROTEIN KINASE"/>
    <property type="match status" value="1"/>
</dbReference>
<sequence length="683" mass="77604">MAVGVGYMTISHPQPTLTPVPRMSRISDLVRDSKLSTEFTSECTTHTFFGSTLVPGKRRSRRQRQEERWTKSKRLGHGSFGVVWLEECVAGRIGRLRAVKEIRKETVGFQEEEYNRELEAIAKFSHTRYDDFFVRSFGWFESPESVFIAMEYIRHGDLQQYLNQPLAEEEAKQIVCQILEGLECMHDNGFAHRDLKPKNLFVVTRGPNWWVKIGDFGLSKRVERGTTVLKTINGTPGYIAPEILEQMLEVDGDDECGYTFTVDLWSLGVTTFYILTGKLPFPRNNDLLKYARGDSSMEMLCAGHSQISQDATSFLKCIMAAMARDRGTAEEALRHPWLQSVQQTSLPGSPLSGAKASTPGAMSELGLSESSSESEVGPATWTTRVTSRSSSRMPGRDLSTRRSRVTRSRSRDSIPLIKLWLEEDSPSNAERSSVRSEARHSLDSYTRHRPSIRSPPRQHRVWNGELYAHTKCFMRTPDGCGWVRMDKDLIRPEVLLAYKQPFHVKDDCLYIEGELLQETLDFYVDESWEYTKPQAKEILADVPPSAQPRSRKPSPSQHRNNPESKDKSAKLKVPRKGVRFDTRPPVILEGPWRRRETIPSHADSDSDSRLSSWNLLHDTESDNEELEWNRSDWDTQVHTGAGSLSGLPAGPPGSMMYGRSQPGLGQRAYEWLERIFLPAENQS</sequence>
<feature type="region of interest" description="Disordered" evidence="1">
    <location>
        <begin position="343"/>
        <end position="409"/>
    </location>
</feature>
<name>A0A9W9GTX1_9EURO</name>
<dbReference type="EMBL" id="JAPQKL010000005">
    <property type="protein sequence ID" value="KAJ5129356.1"/>
    <property type="molecule type" value="Genomic_DNA"/>
</dbReference>
<reference evidence="3" key="1">
    <citation type="submission" date="2022-11" db="EMBL/GenBank/DDBJ databases">
        <authorList>
            <person name="Petersen C."/>
        </authorList>
    </citation>
    <scope>NUCLEOTIDE SEQUENCE</scope>
    <source>
        <strain evidence="3">IBT 22155</strain>
    </source>
</reference>
<dbReference type="GO" id="GO:0004672">
    <property type="term" value="F:protein kinase activity"/>
    <property type="evidence" value="ECO:0007669"/>
    <property type="project" value="InterPro"/>
</dbReference>
<dbReference type="Proteomes" id="UP001149079">
    <property type="component" value="Unassembled WGS sequence"/>
</dbReference>
<dbReference type="OrthoDB" id="10252171at2759"/>
<feature type="compositionally biased region" description="Basic and acidic residues" evidence="1">
    <location>
        <begin position="432"/>
        <end position="446"/>
    </location>
</feature>
<dbReference type="SUPFAM" id="SSF56112">
    <property type="entry name" value="Protein kinase-like (PK-like)"/>
    <property type="match status" value="1"/>
</dbReference>